<proteinExistence type="predicted"/>
<accession>A0ACC0WD17</accession>
<organism evidence="1 2">
    <name type="scientific">Peronosclerospora sorghi</name>
    <dbReference type="NCBI Taxonomy" id="230839"/>
    <lineage>
        <taxon>Eukaryota</taxon>
        <taxon>Sar</taxon>
        <taxon>Stramenopiles</taxon>
        <taxon>Oomycota</taxon>
        <taxon>Peronosporomycetes</taxon>
        <taxon>Peronosporales</taxon>
        <taxon>Peronosporaceae</taxon>
        <taxon>Peronosclerospora</taxon>
    </lineage>
</organism>
<name>A0ACC0WD17_9STRA</name>
<keyword evidence="2" id="KW-1185">Reference proteome</keyword>
<comment type="caution">
    <text evidence="1">The sequence shown here is derived from an EMBL/GenBank/DDBJ whole genome shotgun (WGS) entry which is preliminary data.</text>
</comment>
<sequence>MRSSHWLCSTKLRSKSSYLPVGAVCAMHRNSRQCLYDDEYSRRGLVRLLLLSILFSCYLFGSCQLTTSRVGVLIWLSLGMVIYLGYGIRHSVLIDQALLRPLI</sequence>
<evidence type="ECO:0000313" key="2">
    <source>
        <dbReference type="Proteomes" id="UP001163321"/>
    </source>
</evidence>
<dbReference type="EMBL" id="CM047582">
    <property type="protein sequence ID" value="KAI9915979.1"/>
    <property type="molecule type" value="Genomic_DNA"/>
</dbReference>
<protein>
    <submittedName>
        <fullName evidence="1">Uncharacterized protein</fullName>
    </submittedName>
</protein>
<gene>
    <name evidence="1" type="ORF">PsorP6_008406</name>
</gene>
<reference evidence="1 2" key="1">
    <citation type="journal article" date="2022" name="bioRxiv">
        <title>The genome of the oomycete Peronosclerospora sorghi, a cosmopolitan pathogen of maize and sorghum, is inflated with dispersed pseudogenes.</title>
        <authorList>
            <person name="Fletcher K."/>
            <person name="Martin F."/>
            <person name="Isakeit T."/>
            <person name="Cavanaugh K."/>
            <person name="Magill C."/>
            <person name="Michelmore R."/>
        </authorList>
    </citation>
    <scope>NUCLEOTIDE SEQUENCE [LARGE SCALE GENOMIC DNA]</scope>
    <source>
        <strain evidence="1">P6</strain>
    </source>
</reference>
<evidence type="ECO:0000313" key="1">
    <source>
        <dbReference type="EMBL" id="KAI9915979.1"/>
    </source>
</evidence>
<dbReference type="Proteomes" id="UP001163321">
    <property type="component" value="Chromosome 3"/>
</dbReference>